<protein>
    <submittedName>
        <fullName evidence="1">Uncharacterized protein</fullName>
    </submittedName>
</protein>
<dbReference type="Proteomes" id="UP000030748">
    <property type="component" value="Unassembled WGS sequence"/>
</dbReference>
<dbReference type="AlphaFoldDB" id="A0A022R164"/>
<dbReference type="Pfam" id="PF12609">
    <property type="entry name" value="DUF3774"/>
    <property type="match status" value="1"/>
</dbReference>
<accession>A0A022R164</accession>
<gene>
    <name evidence="1" type="ORF">MIMGU_mgv1a024842mg</name>
</gene>
<proteinExistence type="predicted"/>
<evidence type="ECO:0000313" key="2">
    <source>
        <dbReference type="Proteomes" id="UP000030748"/>
    </source>
</evidence>
<keyword evidence="2" id="KW-1185">Reference proteome</keyword>
<dbReference type="EMBL" id="KI630752">
    <property type="protein sequence ID" value="EYU33946.1"/>
    <property type="molecule type" value="Genomic_DNA"/>
</dbReference>
<reference evidence="1 2" key="1">
    <citation type="journal article" date="2013" name="Proc. Natl. Acad. Sci. U.S.A.">
        <title>Fine-scale variation in meiotic recombination in Mimulus inferred from population shotgun sequencing.</title>
        <authorList>
            <person name="Hellsten U."/>
            <person name="Wright K.M."/>
            <person name="Jenkins J."/>
            <person name="Shu S."/>
            <person name="Yuan Y."/>
            <person name="Wessler S.R."/>
            <person name="Schmutz J."/>
            <person name="Willis J.H."/>
            <person name="Rokhsar D.S."/>
        </authorList>
    </citation>
    <scope>NUCLEOTIDE SEQUENCE [LARGE SCALE GENOMIC DNA]</scope>
    <source>
        <strain evidence="2">cv. DUN x IM62</strain>
    </source>
</reference>
<organism evidence="1 2">
    <name type="scientific">Erythranthe guttata</name>
    <name type="common">Yellow monkey flower</name>
    <name type="synonym">Mimulus guttatus</name>
    <dbReference type="NCBI Taxonomy" id="4155"/>
    <lineage>
        <taxon>Eukaryota</taxon>
        <taxon>Viridiplantae</taxon>
        <taxon>Streptophyta</taxon>
        <taxon>Embryophyta</taxon>
        <taxon>Tracheophyta</taxon>
        <taxon>Spermatophyta</taxon>
        <taxon>Magnoliopsida</taxon>
        <taxon>eudicotyledons</taxon>
        <taxon>Gunneridae</taxon>
        <taxon>Pentapetalae</taxon>
        <taxon>asterids</taxon>
        <taxon>lamiids</taxon>
        <taxon>Lamiales</taxon>
        <taxon>Phrymaceae</taxon>
        <taxon>Erythranthe</taxon>
    </lineage>
</organism>
<evidence type="ECO:0000313" key="1">
    <source>
        <dbReference type="EMBL" id="EYU33946.1"/>
    </source>
</evidence>
<sequence length="91" mass="9830">MSVKCITRVAYQAAMRAVQGIKDQASKCDSHSASAVKSFKDSSYAPSSSRMFSGGMIDSTTAASYKAAAQTADKLNTREESLRTVMYLSCW</sequence>
<feature type="non-terminal residue" evidence="1">
    <location>
        <position position="91"/>
    </location>
</feature>
<name>A0A022R164_ERYGU</name>
<dbReference type="InterPro" id="IPR022251">
    <property type="entry name" value="DUF3774_wound-induced"/>
</dbReference>